<evidence type="ECO:0000256" key="2">
    <source>
        <dbReference type="ARBA" id="ARBA00022448"/>
    </source>
</evidence>
<dbReference type="EMBL" id="UZAH01025843">
    <property type="protein sequence ID" value="VDO71482.1"/>
    <property type="molecule type" value="Genomic_DNA"/>
</dbReference>
<accession>A0A3P8BHQ9</accession>
<dbReference type="Pfam" id="PF00006">
    <property type="entry name" value="ATP-synt_ab"/>
    <property type="match status" value="1"/>
</dbReference>
<keyword evidence="4" id="KW-0406">Ion transport</keyword>
<dbReference type="Gene3D" id="3.40.50.12240">
    <property type="match status" value="1"/>
</dbReference>
<proteinExistence type="inferred from homology"/>
<comment type="similarity">
    <text evidence="1">Belongs to the ATPase alpha/beta chains family.</text>
</comment>
<dbReference type="InterPro" id="IPR027417">
    <property type="entry name" value="P-loop_NTPase"/>
</dbReference>
<name>A0A3P8BHQ9_HELPZ</name>
<dbReference type="GO" id="GO:0046034">
    <property type="term" value="P:ATP metabolic process"/>
    <property type="evidence" value="ECO:0007669"/>
    <property type="project" value="InterPro"/>
</dbReference>
<evidence type="ECO:0000256" key="3">
    <source>
        <dbReference type="ARBA" id="ARBA00022781"/>
    </source>
</evidence>
<dbReference type="InterPro" id="IPR022879">
    <property type="entry name" value="V-ATPase_su_B/beta"/>
</dbReference>
<reference evidence="7" key="1">
    <citation type="submission" date="2018-11" db="EMBL/GenBank/DDBJ databases">
        <authorList>
            <consortium name="Pathogen Informatics"/>
        </authorList>
    </citation>
    <scope>NUCLEOTIDE SEQUENCE [LARGE SCALE GENOMIC DNA]</scope>
</reference>
<dbReference type="Pfam" id="PF02874">
    <property type="entry name" value="ATP-synt_ab_N"/>
    <property type="match status" value="1"/>
</dbReference>
<feature type="domain" description="ATPase F1/V1/A1 complex alpha/beta subunit nucleotide-binding" evidence="5">
    <location>
        <begin position="114"/>
        <end position="333"/>
    </location>
</feature>
<sequence length="389" mass="43693">MRGVKFPAYGEIVRITLKDGTKRMGQVLETLGEKAIVQVYEGTRGIDVKNTVCEFTGDVLRMPVSEDILGRTFNGTGKPIDKGPPICAEDFLDVNGMAMNPYMRVYPKRMIETGISTIDVMNTIARGQKIAIFSGSGLPHNEIAGQIVRQAGLLEKDGYHEFAIVFAAVGVNMTTARMFRQEFEERGNMENVCIYLNTAADPSIERVLTPRIALTAAEFLAYQCGRHVVVVMTDMTAYAEALRVVSAAREEVPGRRGFPGYMYTDLATIFERAGRMKGRYGSITQIPILTMPNDGRCLIPNTCLTQTTLQIYIDRQMWNRQIYPPINVLPSLSRLMKSAKLFAAIVWLEKYYYNEQNSSEGRWRNEPLELASTTLYRVNQNNVDNIFSS</sequence>
<evidence type="ECO:0000256" key="1">
    <source>
        <dbReference type="ARBA" id="ARBA00008936"/>
    </source>
</evidence>
<dbReference type="AlphaFoldDB" id="A0A3P8BHQ9"/>
<protein>
    <submittedName>
        <fullName evidence="7">Uncharacterized protein</fullName>
    </submittedName>
</protein>
<evidence type="ECO:0000313" key="7">
    <source>
        <dbReference type="EMBL" id="VDO71482.1"/>
    </source>
</evidence>
<dbReference type="NCBIfam" id="NF003235">
    <property type="entry name" value="PRK04196.1"/>
    <property type="match status" value="1"/>
</dbReference>
<dbReference type="CDD" id="cd18118">
    <property type="entry name" value="ATP-synt_V_A-type_beta_N"/>
    <property type="match status" value="1"/>
</dbReference>
<dbReference type="SUPFAM" id="SSF52540">
    <property type="entry name" value="P-loop containing nucleoside triphosphate hydrolases"/>
    <property type="match status" value="1"/>
</dbReference>
<evidence type="ECO:0000259" key="6">
    <source>
        <dbReference type="Pfam" id="PF02874"/>
    </source>
</evidence>
<dbReference type="OrthoDB" id="1735853at2759"/>
<feature type="domain" description="ATPase F1/V1/A1 complex alpha/beta subunit N-terminal" evidence="6">
    <location>
        <begin position="5"/>
        <end position="57"/>
    </location>
</feature>
<organism evidence="7">
    <name type="scientific">Heligmosomoides polygyrus</name>
    <name type="common">Parasitic roundworm</name>
    <dbReference type="NCBI Taxonomy" id="6339"/>
    <lineage>
        <taxon>Eukaryota</taxon>
        <taxon>Metazoa</taxon>
        <taxon>Ecdysozoa</taxon>
        <taxon>Nematoda</taxon>
        <taxon>Chromadorea</taxon>
        <taxon>Rhabditida</taxon>
        <taxon>Rhabditina</taxon>
        <taxon>Rhabditomorpha</taxon>
        <taxon>Strongyloidea</taxon>
        <taxon>Heligmosomidae</taxon>
        <taxon>Heligmosomoides</taxon>
    </lineage>
</organism>
<dbReference type="GO" id="GO:0046961">
    <property type="term" value="F:proton-transporting ATPase activity, rotational mechanism"/>
    <property type="evidence" value="ECO:0007669"/>
    <property type="project" value="TreeGrafter"/>
</dbReference>
<keyword evidence="2" id="KW-0813">Transport</keyword>
<keyword evidence="3" id="KW-0375">Hydrogen ion transport</keyword>
<dbReference type="PANTHER" id="PTHR43389">
    <property type="entry name" value="V-TYPE PROTON ATPASE SUBUNIT B"/>
    <property type="match status" value="1"/>
</dbReference>
<gene>
    <name evidence="7" type="ORF">HPBE_LOCUS7248</name>
</gene>
<evidence type="ECO:0000256" key="4">
    <source>
        <dbReference type="ARBA" id="ARBA00023065"/>
    </source>
</evidence>
<dbReference type="PROSITE" id="PS00152">
    <property type="entry name" value="ATPASE_ALPHA_BETA"/>
    <property type="match status" value="1"/>
</dbReference>
<dbReference type="CDD" id="cd01135">
    <property type="entry name" value="V_A-ATPase_B"/>
    <property type="match status" value="1"/>
</dbReference>
<dbReference type="InterPro" id="IPR004100">
    <property type="entry name" value="ATPase_F1/V1/A1_a/bsu_N"/>
</dbReference>
<dbReference type="PANTHER" id="PTHR43389:SF4">
    <property type="entry name" value="V-TYPE PROTON ATPASE SUBUNIT B"/>
    <property type="match status" value="1"/>
</dbReference>
<dbReference type="GO" id="GO:0007035">
    <property type="term" value="P:vacuolar acidification"/>
    <property type="evidence" value="ECO:0007669"/>
    <property type="project" value="TreeGrafter"/>
</dbReference>
<dbReference type="InterPro" id="IPR020003">
    <property type="entry name" value="ATPase_a/bsu_AS"/>
</dbReference>
<evidence type="ECO:0000259" key="5">
    <source>
        <dbReference type="Pfam" id="PF00006"/>
    </source>
</evidence>
<dbReference type="GO" id="GO:0005524">
    <property type="term" value="F:ATP binding"/>
    <property type="evidence" value="ECO:0007669"/>
    <property type="project" value="InterPro"/>
</dbReference>
<dbReference type="InterPro" id="IPR000194">
    <property type="entry name" value="ATPase_F1/V1/A1_a/bsu_nucl-bd"/>
</dbReference>